<organism evidence="1 2">
    <name type="scientific">Euplotes crassus</name>
    <dbReference type="NCBI Taxonomy" id="5936"/>
    <lineage>
        <taxon>Eukaryota</taxon>
        <taxon>Sar</taxon>
        <taxon>Alveolata</taxon>
        <taxon>Ciliophora</taxon>
        <taxon>Intramacronucleata</taxon>
        <taxon>Spirotrichea</taxon>
        <taxon>Hypotrichia</taxon>
        <taxon>Euplotida</taxon>
        <taxon>Euplotidae</taxon>
        <taxon>Moneuplotes</taxon>
    </lineage>
</organism>
<dbReference type="Proteomes" id="UP001295684">
    <property type="component" value="Unassembled WGS sequence"/>
</dbReference>
<dbReference type="EMBL" id="CAMPGE010010042">
    <property type="protein sequence ID" value="CAI2368899.1"/>
    <property type="molecule type" value="Genomic_DNA"/>
</dbReference>
<keyword evidence="2" id="KW-1185">Reference proteome</keyword>
<name>A0AAD1UPG2_EUPCR</name>
<comment type="caution">
    <text evidence="1">The sequence shown here is derived from an EMBL/GenBank/DDBJ whole genome shotgun (WGS) entry which is preliminary data.</text>
</comment>
<accession>A0AAD1UPG2</accession>
<sequence length="367" mass="43858">MYFNFIYERHERNLKIREENLNVKHIKEQAMRLFPVLEGNPITIRYEPDRDDEDDVHYQEDYENVPITKNKQLKSIIKDIEQSIELSKDTQEQRVRLRVSIYDEERDNPGKRKETPPKFQIKSRKINFNDKLKDLKVIYTTPVKFVNYQFNYSEDFILSPDFIEILIKKIFTEARYRPLIKDARRMAEKTKFAKSYNITNYLKVMNQFIKNLENACIVTKSPAKKKSKLAALNRSIDSHLNTSKHLKQKLRRKVGHSSKVETHSDFDQVSFNYERAQPKNDPITAFYRGEHNTYEHGESPGLSHHGYKRKPHYRSIERNTTSQKQQRLKFVKSNFISMKERTKTAEKINGRRRFIERDRADNYGVVQ</sequence>
<reference evidence="1" key="1">
    <citation type="submission" date="2023-07" db="EMBL/GenBank/DDBJ databases">
        <authorList>
            <consortium name="AG Swart"/>
            <person name="Singh M."/>
            <person name="Singh A."/>
            <person name="Seah K."/>
            <person name="Emmerich C."/>
        </authorList>
    </citation>
    <scope>NUCLEOTIDE SEQUENCE</scope>
    <source>
        <strain evidence="1">DP1</strain>
    </source>
</reference>
<evidence type="ECO:0000313" key="2">
    <source>
        <dbReference type="Proteomes" id="UP001295684"/>
    </source>
</evidence>
<dbReference type="AlphaFoldDB" id="A0AAD1UPG2"/>
<gene>
    <name evidence="1" type="ORF">ECRASSUSDP1_LOCUS10195</name>
</gene>
<protein>
    <submittedName>
        <fullName evidence="1">Uncharacterized protein</fullName>
    </submittedName>
</protein>
<proteinExistence type="predicted"/>
<evidence type="ECO:0000313" key="1">
    <source>
        <dbReference type="EMBL" id="CAI2368899.1"/>
    </source>
</evidence>